<dbReference type="SMART" id="SM00257">
    <property type="entry name" value="LysM"/>
    <property type="match status" value="1"/>
</dbReference>
<evidence type="ECO:0000256" key="1">
    <source>
        <dbReference type="ARBA" id="ARBA00022801"/>
    </source>
</evidence>
<organism evidence="4 5">
    <name type="scientific">Streptomyces argyrophylli</name>
    <dbReference type="NCBI Taxonomy" id="2726118"/>
    <lineage>
        <taxon>Bacteria</taxon>
        <taxon>Bacillati</taxon>
        <taxon>Actinomycetota</taxon>
        <taxon>Actinomycetes</taxon>
        <taxon>Kitasatosporales</taxon>
        <taxon>Streptomycetaceae</taxon>
        <taxon>Streptomyces</taxon>
    </lineage>
</organism>
<evidence type="ECO:0000256" key="2">
    <source>
        <dbReference type="SAM" id="MobiDB-lite"/>
    </source>
</evidence>
<protein>
    <submittedName>
        <fullName evidence="4">CHAP domain-containing protein</fullName>
    </submittedName>
</protein>
<dbReference type="Gene3D" id="3.10.350.10">
    <property type="entry name" value="LysM domain"/>
    <property type="match status" value="1"/>
</dbReference>
<evidence type="ECO:0000259" key="3">
    <source>
        <dbReference type="PROSITE" id="PS51782"/>
    </source>
</evidence>
<dbReference type="AlphaFoldDB" id="A0A6M4PFS9"/>
<dbReference type="RefSeq" id="WP_171151266.1">
    <property type="nucleotide sequence ID" value="NZ_CP053189.1"/>
</dbReference>
<evidence type="ECO:0000313" key="5">
    <source>
        <dbReference type="Proteomes" id="UP000502641"/>
    </source>
</evidence>
<name>A0A6M4PFS9_9ACTN</name>
<dbReference type="InterPro" id="IPR007921">
    <property type="entry name" value="CHAP_dom"/>
</dbReference>
<dbReference type="Proteomes" id="UP000502641">
    <property type="component" value="Chromosome"/>
</dbReference>
<dbReference type="SUPFAM" id="SSF54106">
    <property type="entry name" value="LysM domain"/>
    <property type="match status" value="1"/>
</dbReference>
<feature type="compositionally biased region" description="Low complexity" evidence="2">
    <location>
        <begin position="240"/>
        <end position="263"/>
    </location>
</feature>
<accession>A0A6M4PFS9</accession>
<dbReference type="PROSITE" id="PS51782">
    <property type="entry name" value="LYSM"/>
    <property type="match status" value="1"/>
</dbReference>
<sequence length="263" mass="27456">MANQVAKVYTVAKSQEGYKEGYSNGHWDNREKYAAQVPGMAWVSAGGYPWCALFVAWVALKAGVADLFPRTASCAFGVDWFKKRGRFSAYPALGSQVFFGAGTGGTHTGIVLSYTKTTITYISGNTNANGSPEGNAVLTKTISRKSPYVYGYGLPAYAEGITTADPALKGKAGYHFATQASAPKPVKPSGSTKVITVKAGQTLGSIAAAAGITLAALLGLNPTYKAHPDTVHVGDHITVPAKPAPAKTPTAKPTKKLNPPTCK</sequence>
<gene>
    <name evidence="4" type="ORF">HKX69_05880</name>
</gene>
<dbReference type="EMBL" id="CP053189">
    <property type="protein sequence ID" value="QJS09103.1"/>
    <property type="molecule type" value="Genomic_DNA"/>
</dbReference>
<dbReference type="InterPro" id="IPR018392">
    <property type="entry name" value="LysM"/>
</dbReference>
<dbReference type="Pfam" id="PF01476">
    <property type="entry name" value="LysM"/>
    <property type="match status" value="1"/>
</dbReference>
<dbReference type="KEGG" id="sarg:HKX69_05880"/>
<proteinExistence type="predicted"/>
<evidence type="ECO:0000313" key="4">
    <source>
        <dbReference type="EMBL" id="QJS09103.1"/>
    </source>
</evidence>
<keyword evidence="1" id="KW-0378">Hydrolase</keyword>
<keyword evidence="5" id="KW-1185">Reference proteome</keyword>
<feature type="domain" description="LysM" evidence="3">
    <location>
        <begin position="193"/>
        <end position="239"/>
    </location>
</feature>
<dbReference type="InterPro" id="IPR036779">
    <property type="entry name" value="LysM_dom_sf"/>
</dbReference>
<dbReference type="Pfam" id="PF05257">
    <property type="entry name" value="CHAP"/>
    <property type="match status" value="1"/>
</dbReference>
<feature type="region of interest" description="Disordered" evidence="2">
    <location>
        <begin position="239"/>
        <end position="263"/>
    </location>
</feature>
<reference evidence="4 5" key="1">
    <citation type="submission" date="2020-05" db="EMBL/GenBank/DDBJ databases">
        <authorList>
            <person name="Li K."/>
        </authorList>
    </citation>
    <scope>NUCLEOTIDE SEQUENCE [LARGE SCALE GENOMIC DNA]</scope>
    <source>
        <strain evidence="5">jing01</strain>
    </source>
</reference>
<dbReference type="GO" id="GO:0016787">
    <property type="term" value="F:hydrolase activity"/>
    <property type="evidence" value="ECO:0007669"/>
    <property type="project" value="UniProtKB-KW"/>
</dbReference>